<feature type="domain" description="Calcineurin-like phosphoesterase" evidence="6">
    <location>
        <begin position="1"/>
        <end position="152"/>
    </location>
</feature>
<dbReference type="HAMAP" id="MF_00199">
    <property type="entry name" value="ApaH"/>
    <property type="match status" value="1"/>
</dbReference>
<accession>A0A177MCT3</accession>
<comment type="catalytic activity">
    <reaction evidence="4 5">
        <text>P(1),P(4)-bis(5'-adenosyl) tetraphosphate + H2O = 2 ADP + 2 H(+)</text>
        <dbReference type="Rhea" id="RHEA:24252"/>
        <dbReference type="ChEBI" id="CHEBI:15377"/>
        <dbReference type="ChEBI" id="CHEBI:15378"/>
        <dbReference type="ChEBI" id="CHEBI:58141"/>
        <dbReference type="ChEBI" id="CHEBI:456216"/>
        <dbReference type="EC" id="3.6.1.41"/>
    </reaction>
</comment>
<evidence type="ECO:0000313" key="8">
    <source>
        <dbReference type="Proteomes" id="UP000078090"/>
    </source>
</evidence>
<keyword evidence="3 5" id="KW-0378">Hydrolase</keyword>
<comment type="function">
    <text evidence="1 5">Hydrolyzes diadenosine 5',5'''-P1,P4-tetraphosphate to yield ADP.</text>
</comment>
<dbReference type="PANTHER" id="PTHR40942:SF4">
    <property type="entry name" value="CYTOCHROME C5"/>
    <property type="match status" value="1"/>
</dbReference>
<sequence>MAIYAIGDIQGCYDEFRRLLDHIGFDPGRDQLWLAGDLVNRGPKSLETLRFVKGLGPAAVTVLGNHDLHLIATVVSLGKAGKKDTLGEILRAEDCEELIAWLRHQKLFHHNDDFCMLHAGLPPQWDFETTLRMARETEQAMQSQDHERFFRSMYGNKPVVWRDDLLKTEKLRFAINCFSRLRYCTVDGVMDFGPKGAPGSQPEHLLPWFEVPGRKSIDMRIIFGHWSTLGYFDGYNCYSIDTGCLWGGQLTALELSEQPKRFSIDCAASHNPKAFSA</sequence>
<evidence type="ECO:0000256" key="3">
    <source>
        <dbReference type="ARBA" id="ARBA00022801"/>
    </source>
</evidence>
<dbReference type="Gene3D" id="3.60.21.10">
    <property type="match status" value="1"/>
</dbReference>
<comment type="caution">
    <text evidence="7">The sequence shown here is derived from an EMBL/GenBank/DDBJ whole genome shotgun (WGS) entry which is preliminary data.</text>
</comment>
<name>A0A177MCT3_METMH</name>
<dbReference type="NCBIfam" id="NF001204">
    <property type="entry name" value="PRK00166.1"/>
    <property type="match status" value="1"/>
</dbReference>
<dbReference type="RefSeq" id="WP_064009171.1">
    <property type="nucleotide sequence ID" value="NZ_LUUG01000082.1"/>
</dbReference>
<dbReference type="Proteomes" id="UP000078090">
    <property type="component" value="Unassembled WGS sequence"/>
</dbReference>
<dbReference type="CDD" id="cd07422">
    <property type="entry name" value="MPP_ApaH"/>
    <property type="match status" value="1"/>
</dbReference>
<dbReference type="PANTHER" id="PTHR40942">
    <property type="match status" value="1"/>
</dbReference>
<reference evidence="7 8" key="1">
    <citation type="submission" date="2016-03" db="EMBL/GenBank/DDBJ databases">
        <authorList>
            <person name="Ploux O."/>
        </authorList>
    </citation>
    <scope>NUCLEOTIDE SEQUENCE [LARGE SCALE GENOMIC DNA]</scope>
    <source>
        <strain evidence="7 8">R-45363</strain>
    </source>
</reference>
<protein>
    <recommendedName>
        <fullName evidence="5">Bis(5'-nucleosyl)-tetraphosphatase, symmetrical</fullName>
        <ecNumber evidence="5">3.6.1.41</ecNumber>
    </recommendedName>
    <alternativeName>
        <fullName evidence="5">Ap4A hydrolase</fullName>
    </alternativeName>
    <alternativeName>
        <fullName evidence="5">Diadenosine 5',5'''-P1,P4-tetraphosphate pyrophosphohydrolase</fullName>
    </alternativeName>
    <alternativeName>
        <fullName evidence="5">Diadenosine tetraphosphatase</fullName>
    </alternativeName>
</protein>
<evidence type="ECO:0000313" key="7">
    <source>
        <dbReference type="EMBL" id="OAI02770.1"/>
    </source>
</evidence>
<dbReference type="AlphaFoldDB" id="A0A177MCT3"/>
<organism evidence="7 8">
    <name type="scientific">Methylomonas methanica</name>
    <dbReference type="NCBI Taxonomy" id="421"/>
    <lineage>
        <taxon>Bacteria</taxon>
        <taxon>Pseudomonadati</taxon>
        <taxon>Pseudomonadota</taxon>
        <taxon>Gammaproteobacteria</taxon>
        <taxon>Methylococcales</taxon>
        <taxon>Methylococcaceae</taxon>
        <taxon>Methylomonas</taxon>
    </lineage>
</organism>
<evidence type="ECO:0000256" key="4">
    <source>
        <dbReference type="ARBA" id="ARBA00049417"/>
    </source>
</evidence>
<dbReference type="EMBL" id="LUUG01000082">
    <property type="protein sequence ID" value="OAI02770.1"/>
    <property type="molecule type" value="Genomic_DNA"/>
</dbReference>
<evidence type="ECO:0000256" key="5">
    <source>
        <dbReference type="HAMAP-Rule" id="MF_00199"/>
    </source>
</evidence>
<dbReference type="InterPro" id="IPR029052">
    <property type="entry name" value="Metallo-depent_PP-like"/>
</dbReference>
<dbReference type="GO" id="GO:0008803">
    <property type="term" value="F:bis(5'-nucleosyl)-tetraphosphatase (symmetrical) activity"/>
    <property type="evidence" value="ECO:0007669"/>
    <property type="project" value="UniProtKB-UniRule"/>
</dbReference>
<dbReference type="InterPro" id="IPR004843">
    <property type="entry name" value="Calcineurin-like_PHP"/>
</dbReference>
<evidence type="ECO:0000256" key="2">
    <source>
        <dbReference type="ARBA" id="ARBA00005419"/>
    </source>
</evidence>
<dbReference type="PIRSF" id="PIRSF000903">
    <property type="entry name" value="B5n-ttraPtase_sm"/>
    <property type="match status" value="1"/>
</dbReference>
<proteinExistence type="inferred from homology"/>
<dbReference type="OrthoDB" id="9807890at2"/>
<dbReference type="EC" id="3.6.1.41" evidence="5"/>
<dbReference type="InterPro" id="IPR004617">
    <property type="entry name" value="ApaH"/>
</dbReference>
<dbReference type="Pfam" id="PF00149">
    <property type="entry name" value="Metallophos"/>
    <property type="match status" value="1"/>
</dbReference>
<dbReference type="SUPFAM" id="SSF56300">
    <property type="entry name" value="Metallo-dependent phosphatases"/>
    <property type="match status" value="1"/>
</dbReference>
<gene>
    <name evidence="5" type="primary">apaH</name>
    <name evidence="7" type="ORF">A1332_02420</name>
</gene>
<dbReference type="NCBIfam" id="TIGR00668">
    <property type="entry name" value="apaH"/>
    <property type="match status" value="1"/>
</dbReference>
<comment type="similarity">
    <text evidence="2 5">Belongs to the Ap4A hydrolase family.</text>
</comment>
<evidence type="ECO:0000259" key="6">
    <source>
        <dbReference type="Pfam" id="PF00149"/>
    </source>
</evidence>
<evidence type="ECO:0000256" key="1">
    <source>
        <dbReference type="ARBA" id="ARBA00003413"/>
    </source>
</evidence>